<dbReference type="Gene3D" id="3.30.240.20">
    <property type="entry name" value="bsu07140 like domains"/>
    <property type="match status" value="1"/>
</dbReference>
<evidence type="ECO:0000259" key="7">
    <source>
        <dbReference type="Pfam" id="PF04239"/>
    </source>
</evidence>
<evidence type="ECO:0000313" key="8">
    <source>
        <dbReference type="EMBL" id="GLI95351.1"/>
    </source>
</evidence>
<name>A0A9W6GYB9_9HYPH</name>
<accession>A0A9W6GYB9</accession>
<dbReference type="AlphaFoldDB" id="A0A9W6GYB9"/>
<evidence type="ECO:0000256" key="2">
    <source>
        <dbReference type="ARBA" id="ARBA00006448"/>
    </source>
</evidence>
<comment type="caution">
    <text evidence="8">The sequence shown here is derived from an EMBL/GenBank/DDBJ whole genome shotgun (WGS) entry which is preliminary data.</text>
</comment>
<dbReference type="Pfam" id="PF04239">
    <property type="entry name" value="DUF421"/>
    <property type="match status" value="1"/>
</dbReference>
<keyword evidence="4" id="KW-0812">Transmembrane</keyword>
<dbReference type="InterPro" id="IPR007353">
    <property type="entry name" value="DUF421"/>
</dbReference>
<protein>
    <recommendedName>
        <fullName evidence="7">YetF C-terminal domain-containing protein</fullName>
    </recommendedName>
</protein>
<evidence type="ECO:0000256" key="3">
    <source>
        <dbReference type="ARBA" id="ARBA00022475"/>
    </source>
</evidence>
<evidence type="ECO:0000256" key="4">
    <source>
        <dbReference type="ARBA" id="ARBA00022692"/>
    </source>
</evidence>
<proteinExistence type="inferred from homology"/>
<keyword evidence="9" id="KW-1185">Reference proteome</keyword>
<dbReference type="GO" id="GO:0005886">
    <property type="term" value="C:plasma membrane"/>
    <property type="evidence" value="ECO:0007669"/>
    <property type="project" value="UniProtKB-SubCell"/>
</dbReference>
<keyword evidence="3" id="KW-1003">Cell membrane</keyword>
<dbReference type="Proteomes" id="UP001144323">
    <property type="component" value="Unassembled WGS sequence"/>
</dbReference>
<feature type="domain" description="YetF C-terminal" evidence="7">
    <location>
        <begin position="13"/>
        <end position="80"/>
    </location>
</feature>
<dbReference type="EMBL" id="BSEC01000003">
    <property type="protein sequence ID" value="GLI95351.1"/>
    <property type="molecule type" value="Genomic_DNA"/>
</dbReference>
<comment type="subcellular location">
    <subcellularLocation>
        <location evidence="1">Cell membrane</location>
        <topology evidence="1">Multi-pass membrane protein</topology>
    </subcellularLocation>
</comment>
<sequence length="81" mass="9092">MGRAVGFVSYRHRGAERFFEGVPVILVRHGKAQEKALAREQITRSELMEAIRREGHTSVANIRFAVLENDGSITVGAKREK</sequence>
<dbReference type="InterPro" id="IPR023090">
    <property type="entry name" value="UPF0702_alpha/beta_dom_sf"/>
</dbReference>
<comment type="similarity">
    <text evidence="2">Belongs to the UPF0702 family.</text>
</comment>
<evidence type="ECO:0000256" key="6">
    <source>
        <dbReference type="ARBA" id="ARBA00023136"/>
    </source>
</evidence>
<gene>
    <name evidence="8" type="ORF">LMG27198_43430</name>
</gene>
<keyword evidence="5" id="KW-1133">Transmembrane helix</keyword>
<dbReference type="PANTHER" id="PTHR34582">
    <property type="entry name" value="UPF0702 TRANSMEMBRANE PROTEIN YCAP"/>
    <property type="match status" value="1"/>
</dbReference>
<keyword evidence="6" id="KW-0472">Membrane</keyword>
<dbReference type="RefSeq" id="WP_281806131.1">
    <property type="nucleotide sequence ID" value="NZ_BSEC01000003.1"/>
</dbReference>
<reference evidence="8" key="1">
    <citation type="journal article" date="2023" name="Int. J. Syst. Evol. Microbiol.">
        <title>Methylocystis iwaonis sp. nov., a type II methane-oxidizing bacterium from surface soil of a rice paddy field in Japan, and emended description of the genus Methylocystis (ex Whittenbury et al. 1970) Bowman et al. 1993.</title>
        <authorList>
            <person name="Kaise H."/>
            <person name="Sawadogo J.B."/>
            <person name="Alam M.S."/>
            <person name="Ueno C."/>
            <person name="Dianou D."/>
            <person name="Shinjo R."/>
            <person name="Asakawa S."/>
        </authorList>
    </citation>
    <scope>NUCLEOTIDE SEQUENCE</scope>
    <source>
        <strain evidence="8">LMG27198</strain>
    </source>
</reference>
<evidence type="ECO:0000256" key="5">
    <source>
        <dbReference type="ARBA" id="ARBA00022989"/>
    </source>
</evidence>
<evidence type="ECO:0000313" key="9">
    <source>
        <dbReference type="Proteomes" id="UP001144323"/>
    </source>
</evidence>
<dbReference type="PANTHER" id="PTHR34582:SF6">
    <property type="entry name" value="UPF0702 TRANSMEMBRANE PROTEIN YCAP"/>
    <property type="match status" value="1"/>
</dbReference>
<evidence type="ECO:0000256" key="1">
    <source>
        <dbReference type="ARBA" id="ARBA00004651"/>
    </source>
</evidence>
<organism evidence="8 9">
    <name type="scientific">Methylocystis echinoides</name>
    <dbReference type="NCBI Taxonomy" id="29468"/>
    <lineage>
        <taxon>Bacteria</taxon>
        <taxon>Pseudomonadati</taxon>
        <taxon>Pseudomonadota</taxon>
        <taxon>Alphaproteobacteria</taxon>
        <taxon>Hyphomicrobiales</taxon>
        <taxon>Methylocystaceae</taxon>
        <taxon>Methylocystis</taxon>
    </lineage>
</organism>